<dbReference type="InterPro" id="IPR026283">
    <property type="entry name" value="B-gal_1-like"/>
</dbReference>
<keyword evidence="5 7" id="KW-0326">Glycosidase</keyword>
<proteinExistence type="inferred from homology"/>
<dbReference type="GeneID" id="107270918"/>
<evidence type="ECO:0000313" key="13">
    <source>
        <dbReference type="RefSeq" id="XP_024943997.1"/>
    </source>
</evidence>
<evidence type="ECO:0000259" key="10">
    <source>
        <dbReference type="Pfam" id="PF21317"/>
    </source>
</evidence>
<keyword evidence="4" id="KW-0325">Glycoprotein</keyword>
<feature type="active site" description="Nucleophile" evidence="6">
    <location>
        <position position="293"/>
    </location>
</feature>
<evidence type="ECO:0000256" key="7">
    <source>
        <dbReference type="RuleBase" id="RU000675"/>
    </source>
</evidence>
<gene>
    <name evidence="13" type="primary">LOC107270918</name>
</gene>
<evidence type="ECO:0000313" key="12">
    <source>
        <dbReference type="Proteomes" id="UP000694920"/>
    </source>
</evidence>
<dbReference type="SUPFAM" id="SSF51445">
    <property type="entry name" value="(Trans)glycosidases"/>
    <property type="match status" value="1"/>
</dbReference>
<dbReference type="Pfam" id="PF01301">
    <property type="entry name" value="Glyco_hydro_35"/>
    <property type="match status" value="1"/>
</dbReference>
<dbReference type="AlphaFoldDB" id="A0AAJ7RP36"/>
<dbReference type="EC" id="3.2.1.23" evidence="7"/>
<protein>
    <recommendedName>
        <fullName evidence="7">Beta-galactosidase</fullName>
        <ecNumber evidence="7">3.2.1.23</ecNumber>
    </recommendedName>
</protein>
<evidence type="ECO:0000256" key="4">
    <source>
        <dbReference type="ARBA" id="ARBA00023180"/>
    </source>
</evidence>
<dbReference type="InterPro" id="IPR048912">
    <property type="entry name" value="BetaGal1-like_ABD1"/>
</dbReference>
<feature type="domain" description="Glycoside hydrolase 35 catalytic" evidence="9">
    <location>
        <begin position="64"/>
        <end position="383"/>
    </location>
</feature>
<dbReference type="InterPro" id="IPR017853">
    <property type="entry name" value="GH"/>
</dbReference>
<dbReference type="Proteomes" id="UP000694920">
    <property type="component" value="Unplaced"/>
</dbReference>
<dbReference type="PANTHER" id="PTHR23421">
    <property type="entry name" value="BETA-GALACTOSIDASE RELATED"/>
    <property type="match status" value="1"/>
</dbReference>
<dbReference type="RefSeq" id="XP_024943997.1">
    <property type="nucleotide sequence ID" value="XM_025088229.1"/>
</dbReference>
<dbReference type="Gene3D" id="2.60.120.260">
    <property type="entry name" value="Galactose-binding domain-like"/>
    <property type="match status" value="2"/>
</dbReference>
<dbReference type="SUPFAM" id="SSF49785">
    <property type="entry name" value="Galactose-binding domain-like"/>
    <property type="match status" value="1"/>
</dbReference>
<comment type="catalytic activity">
    <reaction evidence="7">
        <text>Hydrolysis of terminal non-reducing beta-D-galactose residues in beta-D-galactosides.</text>
        <dbReference type="EC" id="3.2.1.23"/>
    </reaction>
</comment>
<dbReference type="GO" id="GO:0004565">
    <property type="term" value="F:beta-galactosidase activity"/>
    <property type="evidence" value="ECO:0007669"/>
    <property type="project" value="UniProtKB-EC"/>
</dbReference>
<dbReference type="InterPro" id="IPR048913">
    <property type="entry name" value="BetaGal_gal-bd"/>
</dbReference>
<comment type="similarity">
    <text evidence="1 8">Belongs to the glycosyl hydrolase 35 family.</text>
</comment>
<dbReference type="InterPro" id="IPR031330">
    <property type="entry name" value="Gly_Hdrlase_35_cat"/>
</dbReference>
<accession>A0AAJ7RP36</accession>
<evidence type="ECO:0000259" key="9">
    <source>
        <dbReference type="Pfam" id="PF01301"/>
    </source>
</evidence>
<evidence type="ECO:0000256" key="8">
    <source>
        <dbReference type="RuleBase" id="RU003679"/>
    </source>
</evidence>
<keyword evidence="12" id="KW-1185">Reference proteome</keyword>
<keyword evidence="2" id="KW-0732">Signal</keyword>
<dbReference type="Pfam" id="PF21317">
    <property type="entry name" value="BetaGal_ABD_1"/>
    <property type="match status" value="1"/>
</dbReference>
<sequence>MILAYRKILMLCIIAAVTLSVLSRILPPRNIQRKVSRNLTKLQSLNSQETQGSYGFAVDYQNNQFLLDGQPFRYVSGSFHYFRTPRHYWRDRLRKLRAAGLNAVSTYVEWSLHQPQPDTWMWSGEADLMHFLNLAQEEGLMVLLRPGPYICAERDLGGLPYWLLNRVPDIRFRTNDQRYMGYVTVYLNEVLKKIKPLLRGQGGPIIMVQVENEYGSYSACDIQYMVSLQQLFSHHVGTDALLYTTDGALVKMLQCGVVTGAYATVDFGVYSNVTKAFEIMRIFQPRGPLVNSEFYPGWLTHWGEPFQTVGKRAVKTKLYEMLSVGASVNIYMFYGGTNFGFTSGANGGETFSPQLTSYDYDAPLTEAGDPTPKYFAIRDVIAKYLPMPNLTIPTISPKGDYGPILMESIINLFDPLARTLFGTNQITTTTLPTFESLDLPYGLVLYEAYLPQGGPDSSILHAIATDRALVYVDSHLVSTLSRTQKTSTIPLEQPYGSRIQLLLENQGHLNYGSGMEDFKGLWNVTVNGSPIPQWNVTGFRLNTVKPLRNLESTRSNHGTLNNGPVFLKGEFTIEGKPLDTFLDTTGWGKGVAYINGHNLGRYWPLAGPQMTLYVPAPYLRRGQNELILLELEFVPRTKKMTFVTVPKLGNNTET</sequence>
<name>A0AAJ7RP36_CEPCN</name>
<evidence type="ECO:0000256" key="1">
    <source>
        <dbReference type="ARBA" id="ARBA00009809"/>
    </source>
</evidence>
<dbReference type="FunFam" id="3.20.20.80:FF:000017">
    <property type="entry name" value="Beta-galactosidase"/>
    <property type="match status" value="1"/>
</dbReference>
<evidence type="ECO:0000256" key="6">
    <source>
        <dbReference type="PIRSR" id="PIRSR006336-1"/>
    </source>
</evidence>
<dbReference type="InterPro" id="IPR008979">
    <property type="entry name" value="Galactose-bd-like_sf"/>
</dbReference>
<reference evidence="13" key="1">
    <citation type="submission" date="2025-08" db="UniProtKB">
        <authorList>
            <consortium name="RefSeq"/>
        </authorList>
    </citation>
    <scope>IDENTIFICATION</scope>
</reference>
<dbReference type="GO" id="GO:0005975">
    <property type="term" value="P:carbohydrate metabolic process"/>
    <property type="evidence" value="ECO:0007669"/>
    <property type="project" value="InterPro"/>
</dbReference>
<dbReference type="PRINTS" id="PR00742">
    <property type="entry name" value="GLHYDRLASE35"/>
</dbReference>
<dbReference type="Pfam" id="PF21467">
    <property type="entry name" value="BetaGal_gal-bd"/>
    <property type="match status" value="1"/>
</dbReference>
<dbReference type="Gene3D" id="3.20.20.80">
    <property type="entry name" value="Glycosidases"/>
    <property type="match status" value="1"/>
</dbReference>
<evidence type="ECO:0000256" key="3">
    <source>
        <dbReference type="ARBA" id="ARBA00022801"/>
    </source>
</evidence>
<evidence type="ECO:0000256" key="5">
    <source>
        <dbReference type="ARBA" id="ARBA00023295"/>
    </source>
</evidence>
<feature type="active site" description="Proton donor" evidence="6">
    <location>
        <position position="213"/>
    </location>
</feature>
<dbReference type="PIRSF" id="PIRSF006336">
    <property type="entry name" value="B-gal"/>
    <property type="match status" value="1"/>
</dbReference>
<evidence type="ECO:0000259" key="11">
    <source>
        <dbReference type="Pfam" id="PF21467"/>
    </source>
</evidence>
<feature type="domain" description="Beta-galactosidase galactose-binding" evidence="11">
    <location>
        <begin position="564"/>
        <end position="624"/>
    </location>
</feature>
<dbReference type="InterPro" id="IPR019801">
    <property type="entry name" value="Glyco_hydro_35_CS"/>
</dbReference>
<feature type="domain" description="Beta-galactosidase 1-like first all-beta" evidence="10">
    <location>
        <begin position="433"/>
        <end position="537"/>
    </location>
</feature>
<organism evidence="12 13">
    <name type="scientific">Cephus cinctus</name>
    <name type="common">Wheat stem sawfly</name>
    <dbReference type="NCBI Taxonomy" id="211228"/>
    <lineage>
        <taxon>Eukaryota</taxon>
        <taxon>Metazoa</taxon>
        <taxon>Ecdysozoa</taxon>
        <taxon>Arthropoda</taxon>
        <taxon>Hexapoda</taxon>
        <taxon>Insecta</taxon>
        <taxon>Pterygota</taxon>
        <taxon>Neoptera</taxon>
        <taxon>Endopterygota</taxon>
        <taxon>Hymenoptera</taxon>
        <taxon>Cephoidea</taxon>
        <taxon>Cephidae</taxon>
        <taxon>Cephus</taxon>
    </lineage>
</organism>
<evidence type="ECO:0000256" key="2">
    <source>
        <dbReference type="ARBA" id="ARBA00022729"/>
    </source>
</evidence>
<dbReference type="InterPro" id="IPR001944">
    <property type="entry name" value="Glycoside_Hdrlase_35"/>
</dbReference>
<keyword evidence="3 7" id="KW-0378">Hydrolase</keyword>
<dbReference type="PROSITE" id="PS01182">
    <property type="entry name" value="GLYCOSYL_HYDROL_F35"/>
    <property type="match status" value="1"/>
</dbReference>